<comment type="caution">
    <text evidence="2">The sequence shown here is derived from an EMBL/GenBank/DDBJ whole genome shotgun (WGS) entry which is preliminary data.</text>
</comment>
<evidence type="ECO:0000313" key="2">
    <source>
        <dbReference type="EMBL" id="PSR79245.1"/>
    </source>
</evidence>
<dbReference type="InterPro" id="IPR015590">
    <property type="entry name" value="Aldehyde_DH_dom"/>
</dbReference>
<name>A0A2R6NXI1_9APHY</name>
<organism evidence="2 3">
    <name type="scientific">Hermanssonia centrifuga</name>
    <dbReference type="NCBI Taxonomy" id="98765"/>
    <lineage>
        <taxon>Eukaryota</taxon>
        <taxon>Fungi</taxon>
        <taxon>Dikarya</taxon>
        <taxon>Basidiomycota</taxon>
        <taxon>Agaricomycotina</taxon>
        <taxon>Agaricomycetes</taxon>
        <taxon>Polyporales</taxon>
        <taxon>Meruliaceae</taxon>
        <taxon>Hermanssonia</taxon>
    </lineage>
</organism>
<dbReference type="EMBL" id="MLYV02000705">
    <property type="protein sequence ID" value="PSR79245.1"/>
    <property type="molecule type" value="Genomic_DNA"/>
</dbReference>
<dbReference type="Gene3D" id="3.40.605.10">
    <property type="entry name" value="Aldehyde Dehydrogenase, Chain A, domain 1"/>
    <property type="match status" value="1"/>
</dbReference>
<feature type="domain" description="Aldehyde dehydrogenase" evidence="1">
    <location>
        <begin position="58"/>
        <end position="140"/>
    </location>
</feature>
<protein>
    <recommendedName>
        <fullName evidence="1">Aldehyde dehydrogenase domain-containing protein</fullName>
    </recommendedName>
</protein>
<dbReference type="GO" id="GO:0016491">
    <property type="term" value="F:oxidoreductase activity"/>
    <property type="evidence" value="ECO:0007669"/>
    <property type="project" value="InterPro"/>
</dbReference>
<dbReference type="AlphaFoldDB" id="A0A2R6NXI1"/>
<keyword evidence="3" id="KW-1185">Reference proteome</keyword>
<dbReference type="Proteomes" id="UP000186601">
    <property type="component" value="Unassembled WGS sequence"/>
</dbReference>
<accession>A0A2R6NXI1</accession>
<dbReference type="Pfam" id="PF00171">
    <property type="entry name" value="Aldedh"/>
    <property type="match status" value="1"/>
</dbReference>
<sequence>MDDPSLTKLFPTSFEALESLPPKIRGNVYLLNNEIREFTDSTEPIASVVCTQDGKEFSFSSFARCNKAIAIEALDSAYSAYDKGRGEWPRMSMTNRAKKMSAFLEDFKKLKDTMVALLMWDICKSRKDAADEVDRTVGKFGGQFFYIEDK</sequence>
<evidence type="ECO:0000313" key="3">
    <source>
        <dbReference type="Proteomes" id="UP000186601"/>
    </source>
</evidence>
<dbReference type="InterPro" id="IPR016162">
    <property type="entry name" value="Ald_DH_N"/>
</dbReference>
<gene>
    <name evidence="2" type="ORF">PHLCEN_2v7103</name>
</gene>
<evidence type="ECO:0000259" key="1">
    <source>
        <dbReference type="Pfam" id="PF00171"/>
    </source>
</evidence>
<reference evidence="2 3" key="1">
    <citation type="submission" date="2018-02" db="EMBL/GenBank/DDBJ databases">
        <title>Genome sequence of the basidiomycete white-rot fungus Phlebia centrifuga.</title>
        <authorList>
            <person name="Granchi Z."/>
            <person name="Peng M."/>
            <person name="de Vries R.P."/>
            <person name="Hilden K."/>
            <person name="Makela M.R."/>
            <person name="Grigoriev I."/>
            <person name="Riley R."/>
        </authorList>
    </citation>
    <scope>NUCLEOTIDE SEQUENCE [LARGE SCALE GENOMIC DNA]</scope>
    <source>
        <strain evidence="2 3">FBCC195</strain>
    </source>
</reference>
<dbReference type="InterPro" id="IPR016161">
    <property type="entry name" value="Ald_DH/histidinol_DH"/>
</dbReference>
<dbReference type="STRING" id="98765.A0A2R6NXI1"/>
<proteinExistence type="predicted"/>
<dbReference type="SUPFAM" id="SSF53720">
    <property type="entry name" value="ALDH-like"/>
    <property type="match status" value="1"/>
</dbReference>